<reference evidence="1 2" key="1">
    <citation type="submission" date="2017-04" db="EMBL/GenBank/DDBJ databases">
        <authorList>
            <person name="Afonso C.L."/>
            <person name="Miller P.J."/>
            <person name="Scott M.A."/>
            <person name="Spackman E."/>
            <person name="Goraichik I."/>
            <person name="Dimitrov K.M."/>
            <person name="Suarez D.L."/>
            <person name="Swayne D.E."/>
        </authorList>
    </citation>
    <scope>NUCLEOTIDE SEQUENCE [LARGE SCALE GENOMIC DNA]</scope>
    <source>
        <strain evidence="1 2">DSM 22418</strain>
    </source>
</reference>
<evidence type="ECO:0000313" key="2">
    <source>
        <dbReference type="Proteomes" id="UP000192980"/>
    </source>
</evidence>
<dbReference type="Proteomes" id="UP000192980">
    <property type="component" value="Unassembled WGS sequence"/>
</dbReference>
<dbReference type="AlphaFoldDB" id="A0A1X7KEX7"/>
<dbReference type="InterPro" id="IPR011486">
    <property type="entry name" value="BBP2"/>
</dbReference>
<evidence type="ECO:0000313" key="1">
    <source>
        <dbReference type="EMBL" id="SMG39863.1"/>
    </source>
</evidence>
<accession>A0A1X7KEX7</accession>
<sequence>MLGGIGSLFAQENTTTKALNFSGYAEAYYLYDFNNPIGNTRPNFIYSHNRNNEVNVNLAFFKAAYGTTNTRANLALATGTYMNANYSAEPGVAKNIYEANVGIKISKKHDLWIDAGVFSSHLGFESAVGKDNWTLTRSLFAENSPYFETGAKVSYTSPSGRWFLSGLVLNGWQRIQRVEGNSLPAFGHQVTFKPTDKLTLNSGSFIGSDKADSVRQMRYFHNFYAIYQASRQFGITVGFDIGAEQKAKGSSRYNTWYTPVLIARYSPTDKVAIAARGEYYNDKNGVIIATETAYGFRTFGYSMNVDYAILPNVVWRTELRNFSSKGALFGDRKGELEKSSPMAVTALAVSF</sequence>
<organism evidence="1 2">
    <name type="scientific">Sphingobacterium psychroaquaticum</name>
    <dbReference type="NCBI Taxonomy" id="561061"/>
    <lineage>
        <taxon>Bacteria</taxon>
        <taxon>Pseudomonadati</taxon>
        <taxon>Bacteroidota</taxon>
        <taxon>Sphingobacteriia</taxon>
        <taxon>Sphingobacteriales</taxon>
        <taxon>Sphingobacteriaceae</taxon>
        <taxon>Sphingobacterium</taxon>
    </lineage>
</organism>
<dbReference type="EMBL" id="FXAU01000005">
    <property type="protein sequence ID" value="SMG39863.1"/>
    <property type="molecule type" value="Genomic_DNA"/>
</dbReference>
<keyword evidence="2" id="KW-1185">Reference proteome</keyword>
<name>A0A1X7KEX7_9SPHI</name>
<dbReference type="STRING" id="561061.SAMN05660862_2828"/>
<gene>
    <name evidence="1" type="ORF">SAMN05660862_2828</name>
</gene>
<proteinExistence type="predicted"/>
<protein>
    <submittedName>
        <fullName evidence="1">Putative beta-barrel porin-2, OmpL-like. bbp2</fullName>
    </submittedName>
</protein>
<dbReference type="Pfam" id="PF07642">
    <property type="entry name" value="BBP2"/>
    <property type="match status" value="1"/>
</dbReference>